<sequence length="462" mass="52028">MPPKAEPRKLIHTAEHCNNISNFSSIIPKFCHCILDALREGKSVTSVNKDYIEDNTREIMKAAQHINTLLMKFDVTSVEKYFSPVFSKVETLKQLATGSPLPLSTLLKPPPASKEQPFDVNSIKKDIVESMQSVLEKHIQTINEQTDRQNKAIEEIKNQLSRPTTTPAPKPTQPRTYGAVAATPATTDSNRPISTRPKPTVIASKARPAIIITPTNTVKTQTAEEVIKLFKKNISFRDSEYAPARVQAISKNKLRIEFDRTEERDDALSRLQKASDVRAEPARHLKPMVMLKGISLDTPVEQLTEIILKQNPNISSLVKDGAVFQYRLSRDNRNPNFYNAAFITDPAVWRRITEAGRVCVDYQRVHAEDFSPFIQCFRCLQFGHTRAKCEAPDTICAHCASSKHCTVKCPTLEGPAKCYNCTTYNKRFNNNTDASHRATSSSCPRIKSMRERILNRVDYGSP</sequence>
<gene>
    <name evidence="2" type="ORF">O3G_MSEX015501</name>
</gene>
<organism evidence="2 3">
    <name type="scientific">Manduca sexta</name>
    <name type="common">Tobacco hawkmoth</name>
    <name type="synonym">Tobacco hornworm</name>
    <dbReference type="NCBI Taxonomy" id="7130"/>
    <lineage>
        <taxon>Eukaryota</taxon>
        <taxon>Metazoa</taxon>
        <taxon>Ecdysozoa</taxon>
        <taxon>Arthropoda</taxon>
        <taxon>Hexapoda</taxon>
        <taxon>Insecta</taxon>
        <taxon>Pterygota</taxon>
        <taxon>Neoptera</taxon>
        <taxon>Endopterygota</taxon>
        <taxon>Lepidoptera</taxon>
        <taxon>Glossata</taxon>
        <taxon>Ditrysia</taxon>
        <taxon>Bombycoidea</taxon>
        <taxon>Sphingidae</taxon>
        <taxon>Sphinginae</taxon>
        <taxon>Sphingini</taxon>
        <taxon>Manduca</taxon>
    </lineage>
</organism>
<evidence type="ECO:0000256" key="1">
    <source>
        <dbReference type="SAM" id="MobiDB-lite"/>
    </source>
</evidence>
<evidence type="ECO:0008006" key="4">
    <source>
        <dbReference type="Google" id="ProtNLM"/>
    </source>
</evidence>
<dbReference type="AlphaFoldDB" id="A0A922D240"/>
<proteinExistence type="predicted"/>
<feature type="region of interest" description="Disordered" evidence="1">
    <location>
        <begin position="100"/>
        <end position="119"/>
    </location>
</feature>
<accession>A0A922D240</accession>
<comment type="caution">
    <text evidence="2">The sequence shown here is derived from an EMBL/GenBank/DDBJ whole genome shotgun (WGS) entry which is preliminary data.</text>
</comment>
<feature type="region of interest" description="Disordered" evidence="1">
    <location>
        <begin position="156"/>
        <end position="178"/>
    </location>
</feature>
<dbReference type="Proteomes" id="UP000791440">
    <property type="component" value="Unassembled WGS sequence"/>
</dbReference>
<evidence type="ECO:0000313" key="2">
    <source>
        <dbReference type="EMBL" id="KAG6465922.1"/>
    </source>
</evidence>
<name>A0A922D240_MANSE</name>
<evidence type="ECO:0000313" key="3">
    <source>
        <dbReference type="Proteomes" id="UP000791440"/>
    </source>
</evidence>
<reference evidence="2" key="1">
    <citation type="journal article" date="2016" name="Insect Biochem. Mol. Biol.">
        <title>Multifaceted biological insights from a draft genome sequence of the tobacco hornworm moth, Manduca sexta.</title>
        <authorList>
            <person name="Kanost M.R."/>
            <person name="Arrese E.L."/>
            <person name="Cao X."/>
            <person name="Chen Y.R."/>
            <person name="Chellapilla S."/>
            <person name="Goldsmith M.R."/>
            <person name="Grosse-Wilde E."/>
            <person name="Heckel D.G."/>
            <person name="Herndon N."/>
            <person name="Jiang H."/>
            <person name="Papanicolaou A."/>
            <person name="Qu J."/>
            <person name="Soulages J.L."/>
            <person name="Vogel H."/>
            <person name="Walters J."/>
            <person name="Waterhouse R.M."/>
            <person name="Ahn S.J."/>
            <person name="Almeida F.C."/>
            <person name="An C."/>
            <person name="Aqrawi P."/>
            <person name="Bretschneider A."/>
            <person name="Bryant W.B."/>
            <person name="Bucks S."/>
            <person name="Chao H."/>
            <person name="Chevignon G."/>
            <person name="Christen J.M."/>
            <person name="Clarke D.F."/>
            <person name="Dittmer N.T."/>
            <person name="Ferguson L.C.F."/>
            <person name="Garavelou S."/>
            <person name="Gordon K.H.J."/>
            <person name="Gunaratna R.T."/>
            <person name="Han Y."/>
            <person name="Hauser F."/>
            <person name="He Y."/>
            <person name="Heidel-Fischer H."/>
            <person name="Hirsh A."/>
            <person name="Hu Y."/>
            <person name="Jiang H."/>
            <person name="Kalra D."/>
            <person name="Klinner C."/>
            <person name="Konig C."/>
            <person name="Kovar C."/>
            <person name="Kroll A.R."/>
            <person name="Kuwar S.S."/>
            <person name="Lee S.L."/>
            <person name="Lehman R."/>
            <person name="Li K."/>
            <person name="Li Z."/>
            <person name="Liang H."/>
            <person name="Lovelace S."/>
            <person name="Lu Z."/>
            <person name="Mansfield J.H."/>
            <person name="McCulloch K.J."/>
            <person name="Mathew T."/>
            <person name="Morton B."/>
            <person name="Muzny D.M."/>
            <person name="Neunemann D."/>
            <person name="Ongeri F."/>
            <person name="Pauchet Y."/>
            <person name="Pu L.L."/>
            <person name="Pyrousis I."/>
            <person name="Rao X.J."/>
            <person name="Redding A."/>
            <person name="Roesel C."/>
            <person name="Sanchez-Gracia A."/>
            <person name="Schaack S."/>
            <person name="Shukla A."/>
            <person name="Tetreau G."/>
            <person name="Wang Y."/>
            <person name="Xiong G.H."/>
            <person name="Traut W."/>
            <person name="Walsh T.K."/>
            <person name="Worley K.C."/>
            <person name="Wu D."/>
            <person name="Wu W."/>
            <person name="Wu Y.Q."/>
            <person name="Zhang X."/>
            <person name="Zou Z."/>
            <person name="Zucker H."/>
            <person name="Briscoe A.D."/>
            <person name="Burmester T."/>
            <person name="Clem R.J."/>
            <person name="Feyereisen R."/>
            <person name="Grimmelikhuijzen C.J.P."/>
            <person name="Hamodrakas S.J."/>
            <person name="Hansson B.S."/>
            <person name="Huguet E."/>
            <person name="Jermiin L.S."/>
            <person name="Lan Q."/>
            <person name="Lehman H.K."/>
            <person name="Lorenzen M."/>
            <person name="Merzendorfer H."/>
            <person name="Michalopoulos I."/>
            <person name="Morton D.B."/>
            <person name="Muthukrishnan S."/>
            <person name="Oakeshott J.G."/>
            <person name="Palmer W."/>
            <person name="Park Y."/>
            <person name="Passarelli A.L."/>
            <person name="Rozas J."/>
            <person name="Schwartz L.M."/>
            <person name="Smith W."/>
            <person name="Southgate A."/>
            <person name="Vilcinskas A."/>
            <person name="Vogt R."/>
            <person name="Wang P."/>
            <person name="Werren J."/>
            <person name="Yu X.Q."/>
            <person name="Zhou J.J."/>
            <person name="Brown S.J."/>
            <person name="Scherer S.E."/>
            <person name="Richards S."/>
            <person name="Blissard G.W."/>
        </authorList>
    </citation>
    <scope>NUCLEOTIDE SEQUENCE</scope>
</reference>
<keyword evidence="3" id="KW-1185">Reference proteome</keyword>
<dbReference type="EMBL" id="JH670106">
    <property type="protein sequence ID" value="KAG6465922.1"/>
    <property type="molecule type" value="Genomic_DNA"/>
</dbReference>
<reference evidence="2" key="2">
    <citation type="submission" date="2020-12" db="EMBL/GenBank/DDBJ databases">
        <authorList>
            <person name="Kanost M."/>
        </authorList>
    </citation>
    <scope>NUCLEOTIDE SEQUENCE</scope>
</reference>
<protein>
    <recommendedName>
        <fullName evidence="4">Gag-like protein</fullName>
    </recommendedName>
</protein>